<name>A0AAN5CKY3_9BILA</name>
<dbReference type="PROSITE" id="PS51030">
    <property type="entry name" value="NUCLEAR_REC_DBD_2"/>
    <property type="match status" value="1"/>
</dbReference>
<proteinExistence type="predicted"/>
<keyword evidence="1" id="KW-0479">Metal-binding</keyword>
<evidence type="ECO:0000256" key="2">
    <source>
        <dbReference type="ARBA" id="ARBA00022771"/>
    </source>
</evidence>
<protein>
    <recommendedName>
        <fullName evidence="9">Nuclear receptor domain-containing protein</fullName>
    </recommendedName>
</protein>
<evidence type="ECO:0000256" key="4">
    <source>
        <dbReference type="ARBA" id="ARBA00023015"/>
    </source>
</evidence>
<dbReference type="GO" id="GO:0005634">
    <property type="term" value="C:nucleus"/>
    <property type="evidence" value="ECO:0007669"/>
    <property type="project" value="TreeGrafter"/>
</dbReference>
<keyword evidence="7" id="KW-0675">Receptor</keyword>
<evidence type="ECO:0000259" key="9">
    <source>
        <dbReference type="PROSITE" id="PS51030"/>
    </source>
</evidence>
<keyword evidence="8" id="KW-0539">Nucleus</keyword>
<reference evidence="11" key="1">
    <citation type="submission" date="2022-10" db="EMBL/GenBank/DDBJ databases">
        <title>Genome assembly of Pristionchus species.</title>
        <authorList>
            <person name="Yoshida K."/>
            <person name="Sommer R.J."/>
        </authorList>
    </citation>
    <scope>NUCLEOTIDE SEQUENCE [LARGE SCALE GENOMIC DNA]</scope>
    <source>
        <strain evidence="11">RS5460</strain>
    </source>
</reference>
<keyword evidence="3" id="KW-0862">Zinc</keyword>
<comment type="caution">
    <text evidence="10">The sequence shown here is derived from an EMBL/GenBank/DDBJ whole genome shotgun (WGS) entry which is preliminary data.</text>
</comment>
<evidence type="ECO:0000256" key="6">
    <source>
        <dbReference type="ARBA" id="ARBA00023163"/>
    </source>
</evidence>
<dbReference type="PANTHER" id="PTHR46011">
    <property type="entry name" value="NUCLEAR HORMONE RECEPTOR FAMILY MEMBER NHR-86-RELATED"/>
    <property type="match status" value="1"/>
</dbReference>
<evidence type="ECO:0000256" key="1">
    <source>
        <dbReference type="ARBA" id="ARBA00022723"/>
    </source>
</evidence>
<dbReference type="AlphaFoldDB" id="A0AAN5CKY3"/>
<dbReference type="Proteomes" id="UP001328107">
    <property type="component" value="Unassembled WGS sequence"/>
</dbReference>
<dbReference type="GO" id="GO:0043565">
    <property type="term" value="F:sequence-specific DNA binding"/>
    <property type="evidence" value="ECO:0007669"/>
    <property type="project" value="InterPro"/>
</dbReference>
<keyword evidence="2" id="KW-0863">Zinc-finger</keyword>
<dbReference type="InterPro" id="IPR001628">
    <property type="entry name" value="Znf_hrmn_rcpt"/>
</dbReference>
<evidence type="ECO:0000313" key="11">
    <source>
        <dbReference type="Proteomes" id="UP001328107"/>
    </source>
</evidence>
<dbReference type="GO" id="GO:0003700">
    <property type="term" value="F:DNA-binding transcription factor activity"/>
    <property type="evidence" value="ECO:0007669"/>
    <property type="project" value="InterPro"/>
</dbReference>
<dbReference type="EMBL" id="BTRK01000004">
    <property type="protein sequence ID" value="GMR46338.1"/>
    <property type="molecule type" value="Genomic_DNA"/>
</dbReference>
<gene>
    <name evidence="10" type="ORF">PMAYCL1PPCAC_16533</name>
</gene>
<dbReference type="SMART" id="SM00399">
    <property type="entry name" value="ZnF_C4"/>
    <property type="match status" value="1"/>
</dbReference>
<feature type="domain" description="Nuclear receptor" evidence="9">
    <location>
        <begin position="1"/>
        <end position="77"/>
    </location>
</feature>
<accession>A0AAN5CKY3</accession>
<organism evidence="10 11">
    <name type="scientific">Pristionchus mayeri</name>
    <dbReference type="NCBI Taxonomy" id="1317129"/>
    <lineage>
        <taxon>Eukaryota</taxon>
        <taxon>Metazoa</taxon>
        <taxon>Ecdysozoa</taxon>
        <taxon>Nematoda</taxon>
        <taxon>Chromadorea</taxon>
        <taxon>Rhabditida</taxon>
        <taxon>Rhabditina</taxon>
        <taxon>Diplogasteromorpha</taxon>
        <taxon>Diplogasteroidea</taxon>
        <taxon>Neodiplogasteridae</taxon>
        <taxon>Pristionchus</taxon>
    </lineage>
</organism>
<evidence type="ECO:0000256" key="8">
    <source>
        <dbReference type="ARBA" id="ARBA00023242"/>
    </source>
</evidence>
<keyword evidence="4" id="KW-0805">Transcription regulation</keyword>
<dbReference type="InterPro" id="IPR013088">
    <property type="entry name" value="Znf_NHR/GATA"/>
</dbReference>
<keyword evidence="6" id="KW-0804">Transcription</keyword>
<sequence>MECLICADSITHARMGVNACRACAAFYKRTNTEFGKLKCKGGEDNCREKNPKTTCRKCRLTRFREVLEKAREKSTDEDEKVSSQALFTVNKTKMPPNFPALYDCEPSTSRTPLLDRLRKGYSLMCLIRYSGEIANRSKGDKQTEIRIGKLVLVRASYSTILHHTKLCREGVKAFANQAFDDFRELDDESKEFIIETVRGCCGTLDGAYRAAHHFPNKDDV</sequence>
<dbReference type="Pfam" id="PF00105">
    <property type="entry name" value="zf-C4"/>
    <property type="match status" value="1"/>
</dbReference>
<evidence type="ECO:0000256" key="3">
    <source>
        <dbReference type="ARBA" id="ARBA00022833"/>
    </source>
</evidence>
<keyword evidence="5" id="KW-0238">DNA-binding</keyword>
<dbReference type="PANTHER" id="PTHR46011:SF6">
    <property type="entry name" value="HIGH ZINC ACTIVATED NUCLEAR RECEPTOR PROTEIN"/>
    <property type="match status" value="1"/>
</dbReference>
<dbReference type="GO" id="GO:0008270">
    <property type="term" value="F:zinc ion binding"/>
    <property type="evidence" value="ECO:0007669"/>
    <property type="project" value="UniProtKB-KW"/>
</dbReference>
<evidence type="ECO:0000256" key="5">
    <source>
        <dbReference type="ARBA" id="ARBA00023125"/>
    </source>
</evidence>
<keyword evidence="11" id="KW-1185">Reference proteome</keyword>
<evidence type="ECO:0000313" key="10">
    <source>
        <dbReference type="EMBL" id="GMR46338.1"/>
    </source>
</evidence>
<dbReference type="Gene3D" id="3.30.50.10">
    <property type="entry name" value="Erythroid Transcription Factor GATA-1, subunit A"/>
    <property type="match status" value="1"/>
</dbReference>
<dbReference type="SUPFAM" id="SSF57716">
    <property type="entry name" value="Glucocorticoid receptor-like (DNA-binding domain)"/>
    <property type="match status" value="1"/>
</dbReference>
<evidence type="ECO:0000256" key="7">
    <source>
        <dbReference type="ARBA" id="ARBA00023170"/>
    </source>
</evidence>